<reference evidence="2" key="1">
    <citation type="submission" date="2019-08" db="EMBL/GenBank/DDBJ databases">
        <authorList>
            <person name="Kucharzyk K."/>
            <person name="Murdoch R.W."/>
            <person name="Higgins S."/>
            <person name="Loffler F."/>
        </authorList>
    </citation>
    <scope>NUCLEOTIDE SEQUENCE</scope>
</reference>
<sequence length="73" mass="8228">MPARLTTAQRHAGKNEVRPAGRARGAQRLPQVALAARYIDSRLRQQRSRTAIALLQHGEWQVPQFDELLVAET</sequence>
<gene>
    <name evidence="2" type="ORF">SDC9_158360</name>
</gene>
<organism evidence="2">
    <name type="scientific">bioreactor metagenome</name>
    <dbReference type="NCBI Taxonomy" id="1076179"/>
    <lineage>
        <taxon>unclassified sequences</taxon>
        <taxon>metagenomes</taxon>
        <taxon>ecological metagenomes</taxon>
    </lineage>
</organism>
<dbReference type="AlphaFoldDB" id="A0A645FCJ0"/>
<proteinExistence type="predicted"/>
<comment type="caution">
    <text evidence="2">The sequence shown here is derived from an EMBL/GenBank/DDBJ whole genome shotgun (WGS) entry which is preliminary data.</text>
</comment>
<feature type="region of interest" description="Disordered" evidence="1">
    <location>
        <begin position="1"/>
        <end position="26"/>
    </location>
</feature>
<evidence type="ECO:0000313" key="2">
    <source>
        <dbReference type="EMBL" id="MPN11059.1"/>
    </source>
</evidence>
<protein>
    <submittedName>
        <fullName evidence="2">Uncharacterized protein</fullName>
    </submittedName>
</protein>
<evidence type="ECO:0000256" key="1">
    <source>
        <dbReference type="SAM" id="MobiDB-lite"/>
    </source>
</evidence>
<accession>A0A645FCJ0</accession>
<dbReference type="EMBL" id="VSSQ01057256">
    <property type="protein sequence ID" value="MPN11059.1"/>
    <property type="molecule type" value="Genomic_DNA"/>
</dbReference>
<name>A0A645FCJ0_9ZZZZ</name>